<organism evidence="6 8">
    <name type="scientific">Ruficoccus amylovorans</name>
    <dbReference type="NCBI Taxonomy" id="1804625"/>
    <lineage>
        <taxon>Bacteria</taxon>
        <taxon>Pseudomonadati</taxon>
        <taxon>Verrucomicrobiota</taxon>
        <taxon>Opitutia</taxon>
        <taxon>Puniceicoccales</taxon>
        <taxon>Cerasicoccaceae</taxon>
        <taxon>Ruficoccus</taxon>
    </lineage>
</organism>
<dbReference type="AlphaFoldDB" id="A0A842HDW9"/>
<feature type="domain" description="HTH cro/C1-type" evidence="5">
    <location>
        <begin position="16"/>
        <end position="70"/>
    </location>
</feature>
<protein>
    <submittedName>
        <fullName evidence="6">Helix-turn-helix transcriptional regulator</fullName>
    </submittedName>
</protein>
<reference evidence="6 8" key="1">
    <citation type="submission" date="2020-07" db="EMBL/GenBank/DDBJ databases">
        <authorList>
            <person name="Feng X."/>
        </authorList>
    </citation>
    <scope>NUCLEOTIDE SEQUENCE [LARGE SCALE GENOMIC DNA]</scope>
    <source>
        <strain evidence="6 8">JCM31066</strain>
    </source>
</reference>
<evidence type="ECO:0000256" key="1">
    <source>
        <dbReference type="ARBA" id="ARBA00023015"/>
    </source>
</evidence>
<dbReference type="PANTHER" id="PTHR46797">
    <property type="entry name" value="HTH-TYPE TRANSCRIPTIONAL REGULATOR"/>
    <property type="match status" value="1"/>
</dbReference>
<feature type="region of interest" description="Disordered" evidence="4">
    <location>
        <begin position="1"/>
        <end position="23"/>
    </location>
</feature>
<sequence length="92" mass="10545">MIAGVNSVERVAQRSRELRQKHGMTQQELAELADMSEKFLQQIESCRKKEIWVSTVERIARAFSLEAHEFLAPTLPTKSKPVRKVASSRVHK</sequence>
<dbReference type="EMBL" id="JACHVB010000021">
    <property type="protein sequence ID" value="MBC2594429.1"/>
    <property type="molecule type" value="Genomic_DNA"/>
</dbReference>
<dbReference type="InterPro" id="IPR010982">
    <property type="entry name" value="Lambda_DNA-bd_dom_sf"/>
</dbReference>
<proteinExistence type="predicted"/>
<evidence type="ECO:0000259" key="5">
    <source>
        <dbReference type="PROSITE" id="PS50943"/>
    </source>
</evidence>
<evidence type="ECO:0000313" key="7">
    <source>
        <dbReference type="EMBL" id="MBC2595438.1"/>
    </source>
</evidence>
<dbReference type="SUPFAM" id="SSF47413">
    <property type="entry name" value="lambda repressor-like DNA-binding domains"/>
    <property type="match status" value="1"/>
</dbReference>
<keyword evidence="8" id="KW-1185">Reference proteome</keyword>
<dbReference type="GO" id="GO:0005829">
    <property type="term" value="C:cytosol"/>
    <property type="evidence" value="ECO:0007669"/>
    <property type="project" value="TreeGrafter"/>
</dbReference>
<accession>A0A842HDW9</accession>
<dbReference type="CDD" id="cd00093">
    <property type="entry name" value="HTH_XRE"/>
    <property type="match status" value="1"/>
</dbReference>
<dbReference type="Pfam" id="PF01381">
    <property type="entry name" value="HTH_3"/>
    <property type="match status" value="1"/>
</dbReference>
<dbReference type="RefSeq" id="WP_185675413.1">
    <property type="nucleotide sequence ID" value="NZ_JACHVB010000021.1"/>
</dbReference>
<dbReference type="PANTHER" id="PTHR46797:SF23">
    <property type="entry name" value="HTH-TYPE TRANSCRIPTIONAL REGULATOR SUTR"/>
    <property type="match status" value="1"/>
</dbReference>
<dbReference type="GO" id="GO:0003700">
    <property type="term" value="F:DNA-binding transcription factor activity"/>
    <property type="evidence" value="ECO:0007669"/>
    <property type="project" value="TreeGrafter"/>
</dbReference>
<evidence type="ECO:0000256" key="3">
    <source>
        <dbReference type="ARBA" id="ARBA00023163"/>
    </source>
</evidence>
<comment type="caution">
    <text evidence="6">The sequence shown here is derived from an EMBL/GenBank/DDBJ whole genome shotgun (WGS) entry which is preliminary data.</text>
</comment>
<evidence type="ECO:0000313" key="6">
    <source>
        <dbReference type="EMBL" id="MBC2594429.1"/>
    </source>
</evidence>
<dbReference type="EMBL" id="JACHVB010000041">
    <property type="protein sequence ID" value="MBC2595438.1"/>
    <property type="molecule type" value="Genomic_DNA"/>
</dbReference>
<name>A0A842HDW9_9BACT</name>
<dbReference type="Proteomes" id="UP000546464">
    <property type="component" value="Unassembled WGS sequence"/>
</dbReference>
<gene>
    <name evidence="6" type="ORF">H5P28_09185</name>
    <name evidence="7" type="ORF">H5P28_14315</name>
</gene>
<dbReference type="InterPro" id="IPR050807">
    <property type="entry name" value="TransReg_Diox_bact_type"/>
</dbReference>
<dbReference type="InterPro" id="IPR001387">
    <property type="entry name" value="Cro/C1-type_HTH"/>
</dbReference>
<evidence type="ECO:0000256" key="2">
    <source>
        <dbReference type="ARBA" id="ARBA00023125"/>
    </source>
</evidence>
<keyword evidence="3" id="KW-0804">Transcription</keyword>
<dbReference type="Gene3D" id="1.10.260.40">
    <property type="entry name" value="lambda repressor-like DNA-binding domains"/>
    <property type="match status" value="1"/>
</dbReference>
<dbReference type="PROSITE" id="PS50943">
    <property type="entry name" value="HTH_CROC1"/>
    <property type="match status" value="1"/>
</dbReference>
<evidence type="ECO:0000256" key="4">
    <source>
        <dbReference type="SAM" id="MobiDB-lite"/>
    </source>
</evidence>
<keyword evidence="2" id="KW-0238">DNA-binding</keyword>
<evidence type="ECO:0000313" key="8">
    <source>
        <dbReference type="Proteomes" id="UP000546464"/>
    </source>
</evidence>
<dbReference type="SMART" id="SM00530">
    <property type="entry name" value="HTH_XRE"/>
    <property type="match status" value="1"/>
</dbReference>
<dbReference type="GO" id="GO:0003677">
    <property type="term" value="F:DNA binding"/>
    <property type="evidence" value="ECO:0007669"/>
    <property type="project" value="UniProtKB-KW"/>
</dbReference>
<keyword evidence="1" id="KW-0805">Transcription regulation</keyword>
<feature type="compositionally biased region" description="Basic and acidic residues" evidence="4">
    <location>
        <begin position="11"/>
        <end position="20"/>
    </location>
</feature>